<evidence type="ECO:0000256" key="1">
    <source>
        <dbReference type="SAM" id="MobiDB-lite"/>
    </source>
</evidence>
<reference evidence="3 4" key="1">
    <citation type="submission" date="2015-07" db="EMBL/GenBank/DDBJ databases">
        <title>Comparative genomics of the Sigatoka disease complex on banana suggests a link between parallel evolutionary changes in Pseudocercospora fijiensis and Pseudocercospora eumusae and increased virulence on the banana host.</title>
        <authorList>
            <person name="Chang T.-C."/>
            <person name="Salvucci A."/>
            <person name="Crous P.W."/>
            <person name="Stergiopoulos I."/>
        </authorList>
    </citation>
    <scope>NUCLEOTIDE SEQUENCE [LARGE SCALE GENOMIC DNA]</scope>
    <source>
        <strain evidence="3 4">CBS 114824</strain>
    </source>
</reference>
<dbReference type="AlphaFoldDB" id="A0A139GYJ1"/>
<accession>A0A139GYJ1</accession>
<feature type="transmembrane region" description="Helical" evidence="2">
    <location>
        <begin position="74"/>
        <end position="94"/>
    </location>
</feature>
<keyword evidence="2" id="KW-0472">Membrane</keyword>
<evidence type="ECO:0000256" key="2">
    <source>
        <dbReference type="SAM" id="Phobius"/>
    </source>
</evidence>
<organism evidence="3 4">
    <name type="scientific">Pseudocercospora eumusae</name>
    <dbReference type="NCBI Taxonomy" id="321146"/>
    <lineage>
        <taxon>Eukaryota</taxon>
        <taxon>Fungi</taxon>
        <taxon>Dikarya</taxon>
        <taxon>Ascomycota</taxon>
        <taxon>Pezizomycotina</taxon>
        <taxon>Dothideomycetes</taxon>
        <taxon>Dothideomycetidae</taxon>
        <taxon>Mycosphaerellales</taxon>
        <taxon>Mycosphaerellaceae</taxon>
        <taxon>Pseudocercospora</taxon>
    </lineage>
</organism>
<keyword evidence="2" id="KW-1133">Transmembrane helix</keyword>
<sequence length="160" mass="18737">MVDPFMMAYIMADSDKQRQKKKAKEKAEKEERKREKEELLRRLREKRRAEEAFMGREDAILCTTIIDVPVNTVIWIQLCTILIDIFFKAIRVVFSRLIHTADTARRFLAILILGTCITNAAMRLLSAIWVRITFYPPMNLSAPKFQRNLKFNDIQEGIST</sequence>
<comment type="caution">
    <text evidence="3">The sequence shown here is derived from an EMBL/GenBank/DDBJ whole genome shotgun (WGS) entry which is preliminary data.</text>
</comment>
<keyword evidence="4" id="KW-1185">Reference proteome</keyword>
<feature type="region of interest" description="Disordered" evidence="1">
    <location>
        <begin position="13"/>
        <end position="37"/>
    </location>
</feature>
<keyword evidence="2" id="KW-0812">Transmembrane</keyword>
<dbReference type="EMBL" id="LFZN01000227">
    <property type="protein sequence ID" value="KXS95229.1"/>
    <property type="molecule type" value="Genomic_DNA"/>
</dbReference>
<evidence type="ECO:0000313" key="3">
    <source>
        <dbReference type="EMBL" id="KXS95229.1"/>
    </source>
</evidence>
<protein>
    <submittedName>
        <fullName evidence="3">Uncharacterized protein</fullName>
    </submittedName>
</protein>
<feature type="transmembrane region" description="Helical" evidence="2">
    <location>
        <begin position="106"/>
        <end position="130"/>
    </location>
</feature>
<gene>
    <name evidence="3" type="ORF">AC578_1873</name>
</gene>
<evidence type="ECO:0000313" key="4">
    <source>
        <dbReference type="Proteomes" id="UP000070133"/>
    </source>
</evidence>
<dbReference type="Proteomes" id="UP000070133">
    <property type="component" value="Unassembled WGS sequence"/>
</dbReference>
<proteinExistence type="predicted"/>
<feature type="compositionally biased region" description="Basic and acidic residues" evidence="1">
    <location>
        <begin position="25"/>
        <end position="37"/>
    </location>
</feature>
<name>A0A139GYJ1_9PEZI</name>